<feature type="domain" description="Helicase ATP-binding" evidence="6">
    <location>
        <begin position="1"/>
        <end position="148"/>
    </location>
</feature>
<dbReference type="SUPFAM" id="SSF52540">
    <property type="entry name" value="P-loop containing nucleoside triphosphate hydrolases"/>
    <property type="match status" value="1"/>
</dbReference>
<dbReference type="InterPro" id="IPR027417">
    <property type="entry name" value="P-loop_NTPase"/>
</dbReference>
<dbReference type="AlphaFoldDB" id="T0ZL08"/>
<dbReference type="PANTHER" id="PTHR47964">
    <property type="entry name" value="ATP-DEPENDENT DNA HELICASE HOMOLOG RECG, CHLOROPLASTIC"/>
    <property type="match status" value="1"/>
</dbReference>
<sequence length="206" mass="23352">MWVFGKTEVAMRAAFQAIHAGRQVALLVPTTLLAEQHYQNFSDRFADWPVRISELSRFRSAKEVTATLLALEEGKIDLVIGTHKLIGENVRFARLGLVIIDEEHRFGVRQKERLKALRAEVDVLTLTATPIPRTLSLALEGLRDFSVIATAPQKRLAIKTFVHPQSDGLIREAVLRELKRGGQLYFLYNEVETMENEHQRLSALLP</sequence>
<dbReference type="InterPro" id="IPR014001">
    <property type="entry name" value="Helicase_ATP-bd"/>
</dbReference>
<gene>
    <name evidence="7" type="ORF">B1A_14952</name>
</gene>
<dbReference type="Pfam" id="PF00270">
    <property type="entry name" value="DEAD"/>
    <property type="match status" value="1"/>
</dbReference>
<keyword evidence="5" id="KW-0234">DNA repair</keyword>
<evidence type="ECO:0000256" key="3">
    <source>
        <dbReference type="ARBA" id="ARBA00022806"/>
    </source>
</evidence>
<dbReference type="GO" id="GO:0016787">
    <property type="term" value="F:hydrolase activity"/>
    <property type="evidence" value="ECO:0007669"/>
    <property type="project" value="UniProtKB-KW"/>
</dbReference>
<dbReference type="GO" id="GO:0003677">
    <property type="term" value="F:DNA binding"/>
    <property type="evidence" value="ECO:0007669"/>
    <property type="project" value="UniProtKB-KW"/>
</dbReference>
<organism evidence="7">
    <name type="scientific">mine drainage metagenome</name>
    <dbReference type="NCBI Taxonomy" id="410659"/>
    <lineage>
        <taxon>unclassified sequences</taxon>
        <taxon>metagenomes</taxon>
        <taxon>ecological metagenomes</taxon>
    </lineage>
</organism>
<accession>T0ZL08</accession>
<evidence type="ECO:0000313" key="7">
    <source>
        <dbReference type="EMBL" id="EQD45117.1"/>
    </source>
</evidence>
<keyword evidence="3" id="KW-0547">Nucleotide-binding</keyword>
<reference evidence="7" key="1">
    <citation type="submission" date="2013-08" db="EMBL/GenBank/DDBJ databases">
        <authorList>
            <person name="Mendez C."/>
            <person name="Richter M."/>
            <person name="Ferrer M."/>
            <person name="Sanchez J."/>
        </authorList>
    </citation>
    <scope>NUCLEOTIDE SEQUENCE</scope>
</reference>
<dbReference type="SMART" id="SM00487">
    <property type="entry name" value="DEXDc"/>
    <property type="match status" value="1"/>
</dbReference>
<protein>
    <submittedName>
        <fullName evidence="7">Transcription-repair coupling factor</fullName>
    </submittedName>
</protein>
<dbReference type="InterPro" id="IPR047112">
    <property type="entry name" value="RecG/Mfd"/>
</dbReference>
<keyword evidence="1" id="KW-0227">DNA damage</keyword>
<comment type="caution">
    <text evidence="7">The sequence shown here is derived from an EMBL/GenBank/DDBJ whole genome shotgun (WGS) entry which is preliminary data.</text>
</comment>
<evidence type="ECO:0000256" key="2">
    <source>
        <dbReference type="ARBA" id="ARBA00022801"/>
    </source>
</evidence>
<dbReference type="InterPro" id="IPR011545">
    <property type="entry name" value="DEAD/DEAH_box_helicase_dom"/>
</dbReference>
<evidence type="ECO:0000259" key="6">
    <source>
        <dbReference type="PROSITE" id="PS51192"/>
    </source>
</evidence>
<evidence type="ECO:0000256" key="5">
    <source>
        <dbReference type="ARBA" id="ARBA00023204"/>
    </source>
</evidence>
<feature type="non-terminal residue" evidence="7">
    <location>
        <position position="206"/>
    </location>
</feature>
<name>T0ZL08_9ZZZZ</name>
<keyword evidence="3" id="KW-0347">Helicase</keyword>
<evidence type="ECO:0000256" key="4">
    <source>
        <dbReference type="ARBA" id="ARBA00023125"/>
    </source>
</evidence>
<dbReference type="GO" id="GO:0006281">
    <property type="term" value="P:DNA repair"/>
    <property type="evidence" value="ECO:0007669"/>
    <property type="project" value="UniProtKB-KW"/>
</dbReference>
<keyword evidence="2" id="KW-0378">Hydrolase</keyword>
<evidence type="ECO:0000256" key="1">
    <source>
        <dbReference type="ARBA" id="ARBA00022763"/>
    </source>
</evidence>
<dbReference type="GO" id="GO:0005524">
    <property type="term" value="F:ATP binding"/>
    <property type="evidence" value="ECO:0007669"/>
    <property type="project" value="InterPro"/>
</dbReference>
<dbReference type="PROSITE" id="PS51192">
    <property type="entry name" value="HELICASE_ATP_BIND_1"/>
    <property type="match status" value="1"/>
</dbReference>
<dbReference type="PANTHER" id="PTHR47964:SF1">
    <property type="entry name" value="ATP-DEPENDENT DNA HELICASE HOMOLOG RECG, CHLOROPLASTIC"/>
    <property type="match status" value="1"/>
</dbReference>
<keyword evidence="4" id="KW-0238">DNA-binding</keyword>
<keyword evidence="3" id="KW-0067">ATP-binding</keyword>
<dbReference type="GO" id="GO:0003678">
    <property type="term" value="F:DNA helicase activity"/>
    <property type="evidence" value="ECO:0007669"/>
    <property type="project" value="TreeGrafter"/>
</dbReference>
<proteinExistence type="predicted"/>
<reference evidence="7" key="2">
    <citation type="journal article" date="2014" name="ISME J.">
        <title>Microbial stratification in low pH oxic and suboxic macroscopic growths along an acid mine drainage.</title>
        <authorList>
            <person name="Mendez-Garcia C."/>
            <person name="Mesa V."/>
            <person name="Sprenger R.R."/>
            <person name="Richter M."/>
            <person name="Diez M.S."/>
            <person name="Solano J."/>
            <person name="Bargiela R."/>
            <person name="Golyshina O.V."/>
            <person name="Manteca A."/>
            <person name="Ramos J.L."/>
            <person name="Gallego J.R."/>
            <person name="Llorente I."/>
            <person name="Martins Dos Santos V.A."/>
            <person name="Jensen O.N."/>
            <person name="Pelaez A.I."/>
            <person name="Sanchez J."/>
            <person name="Ferrer M."/>
        </authorList>
    </citation>
    <scope>NUCLEOTIDE SEQUENCE</scope>
</reference>
<dbReference type="EMBL" id="AUZX01010982">
    <property type="protein sequence ID" value="EQD45117.1"/>
    <property type="molecule type" value="Genomic_DNA"/>
</dbReference>
<dbReference type="Gene3D" id="3.40.50.300">
    <property type="entry name" value="P-loop containing nucleotide triphosphate hydrolases"/>
    <property type="match status" value="1"/>
</dbReference>